<keyword evidence="1" id="KW-0802">TPR repeat</keyword>
<comment type="caution">
    <text evidence="3">The sequence shown here is derived from an EMBL/GenBank/DDBJ whole genome shotgun (WGS) entry which is preliminary data.</text>
</comment>
<evidence type="ECO:0000313" key="3">
    <source>
        <dbReference type="EMBL" id="MEI7036587.1"/>
    </source>
</evidence>
<name>A0ABU8JC28_9GAMM</name>
<dbReference type="InterPro" id="IPR019734">
    <property type="entry name" value="TPR_rpt"/>
</dbReference>
<dbReference type="Pfam" id="PF14559">
    <property type="entry name" value="TPR_19"/>
    <property type="match status" value="1"/>
</dbReference>
<feature type="signal peptide" evidence="2">
    <location>
        <begin position="1"/>
        <end position="16"/>
    </location>
</feature>
<sequence length="174" mass="18633">MHAASRLRSFAVPAFATLLLAGCFNAPPQEQRPVPPARDMVAAIRAAGASEQSVIDVAPLRDPGVTALQEAAQADERAGRYAEAAARLDQALKLSPDSPDLLQDRAEVAVRLHDYATAERLARQSWSLGPQLGRLCARNWQTVVEMRLAAGDEAGAAAARKGVQDCHKEGVPRY</sequence>
<dbReference type="EMBL" id="JBBBNY010000003">
    <property type="protein sequence ID" value="MEI7036587.1"/>
    <property type="molecule type" value="Genomic_DNA"/>
</dbReference>
<dbReference type="InterPro" id="IPR011990">
    <property type="entry name" value="TPR-like_helical_dom_sf"/>
</dbReference>
<gene>
    <name evidence="3" type="ORF">WAT24_07450</name>
</gene>
<dbReference type="RefSeq" id="WP_336807200.1">
    <property type="nucleotide sequence ID" value="NZ_JBBBNY010000003.1"/>
</dbReference>
<feature type="repeat" description="TPR" evidence="1">
    <location>
        <begin position="65"/>
        <end position="98"/>
    </location>
</feature>
<dbReference type="PROSITE" id="PS50005">
    <property type="entry name" value="TPR"/>
    <property type="match status" value="1"/>
</dbReference>
<reference evidence="3 4" key="1">
    <citation type="journal article" date="2014" name="Int. J. Syst. Evol. Microbiol.">
        <title>Fulvimonas yonginensis sp. nov., isolated from greenhouse soil, and emended description of the genus Fulvimonas.</title>
        <authorList>
            <person name="Ahn J.H."/>
            <person name="Kim S.J."/>
            <person name="Weon H.Y."/>
            <person name="Hong S.B."/>
            <person name="Seok S.J."/>
            <person name="Kwon S.W."/>
        </authorList>
    </citation>
    <scope>NUCLEOTIDE SEQUENCE [LARGE SCALE GENOMIC DNA]</scope>
    <source>
        <strain evidence="3 4">KACC 16952</strain>
    </source>
</reference>
<evidence type="ECO:0000313" key="4">
    <source>
        <dbReference type="Proteomes" id="UP001381174"/>
    </source>
</evidence>
<accession>A0ABU8JC28</accession>
<keyword evidence="4" id="KW-1185">Reference proteome</keyword>
<feature type="chain" id="PRO_5046552503" evidence="2">
    <location>
        <begin position="17"/>
        <end position="174"/>
    </location>
</feature>
<evidence type="ECO:0000256" key="2">
    <source>
        <dbReference type="SAM" id="SignalP"/>
    </source>
</evidence>
<dbReference type="Gene3D" id="1.25.40.10">
    <property type="entry name" value="Tetratricopeptide repeat domain"/>
    <property type="match status" value="1"/>
</dbReference>
<evidence type="ECO:0000256" key="1">
    <source>
        <dbReference type="PROSITE-ProRule" id="PRU00339"/>
    </source>
</evidence>
<keyword evidence="2" id="KW-0732">Signal</keyword>
<dbReference type="SUPFAM" id="SSF48452">
    <property type="entry name" value="TPR-like"/>
    <property type="match status" value="1"/>
</dbReference>
<organism evidence="3 4">
    <name type="scientific">Fulvimonas yonginensis</name>
    <dbReference type="NCBI Taxonomy" id="1495200"/>
    <lineage>
        <taxon>Bacteria</taxon>
        <taxon>Pseudomonadati</taxon>
        <taxon>Pseudomonadota</taxon>
        <taxon>Gammaproteobacteria</taxon>
        <taxon>Lysobacterales</taxon>
        <taxon>Rhodanobacteraceae</taxon>
        <taxon>Fulvimonas</taxon>
    </lineage>
</organism>
<proteinExistence type="predicted"/>
<dbReference type="PROSITE" id="PS51257">
    <property type="entry name" value="PROKAR_LIPOPROTEIN"/>
    <property type="match status" value="1"/>
</dbReference>
<protein>
    <submittedName>
        <fullName evidence="3">Tetratricopeptide repeat protein</fullName>
    </submittedName>
</protein>
<dbReference type="Proteomes" id="UP001381174">
    <property type="component" value="Unassembled WGS sequence"/>
</dbReference>